<dbReference type="Pfam" id="PF02321">
    <property type="entry name" value="OEP"/>
    <property type="match status" value="2"/>
</dbReference>
<comment type="similarity">
    <text evidence="1 2">Belongs to the outer membrane factor (OMF) (TC 1.B.17) family.</text>
</comment>
<dbReference type="Gene3D" id="1.20.1600.10">
    <property type="entry name" value="Outer membrane efflux proteins (OEP)"/>
    <property type="match status" value="1"/>
</dbReference>
<dbReference type="InterPro" id="IPR010131">
    <property type="entry name" value="MdtP/NodT-like"/>
</dbReference>
<keyword evidence="2" id="KW-0472">Membrane</keyword>
<keyword evidence="2" id="KW-1134">Transmembrane beta strand</keyword>
<dbReference type="GO" id="GO:0015562">
    <property type="term" value="F:efflux transmembrane transporter activity"/>
    <property type="evidence" value="ECO:0007669"/>
    <property type="project" value="InterPro"/>
</dbReference>
<protein>
    <submittedName>
        <fullName evidence="3">Efflux transporter outer membrane subunit</fullName>
    </submittedName>
</protein>
<keyword evidence="2" id="KW-0732">Signal</keyword>
<organism evidence="3 4">
    <name type="scientific">Diaphorobacter aerolatus</name>
    <dbReference type="NCBI Taxonomy" id="1288495"/>
    <lineage>
        <taxon>Bacteria</taxon>
        <taxon>Pseudomonadati</taxon>
        <taxon>Pseudomonadota</taxon>
        <taxon>Betaproteobacteria</taxon>
        <taxon>Burkholderiales</taxon>
        <taxon>Comamonadaceae</taxon>
        <taxon>Diaphorobacter</taxon>
    </lineage>
</organism>
<evidence type="ECO:0000313" key="3">
    <source>
        <dbReference type="EMBL" id="QNP47342.1"/>
    </source>
</evidence>
<keyword evidence="2" id="KW-0564">Palmitate</keyword>
<dbReference type="AlphaFoldDB" id="A0A7H0GGC6"/>
<dbReference type="NCBIfam" id="TIGR01845">
    <property type="entry name" value="outer_NodT"/>
    <property type="match status" value="1"/>
</dbReference>
<evidence type="ECO:0000256" key="2">
    <source>
        <dbReference type="RuleBase" id="RU362097"/>
    </source>
</evidence>
<dbReference type="KEGG" id="daer:H9K75_13415"/>
<dbReference type="Proteomes" id="UP000516028">
    <property type="component" value="Chromosome"/>
</dbReference>
<evidence type="ECO:0000256" key="1">
    <source>
        <dbReference type="ARBA" id="ARBA00007613"/>
    </source>
</evidence>
<feature type="chain" id="PRO_5029036329" evidence="2">
    <location>
        <begin position="28"/>
        <end position="485"/>
    </location>
</feature>
<proteinExistence type="inferred from homology"/>
<dbReference type="InterPro" id="IPR003423">
    <property type="entry name" value="OMP_efflux"/>
</dbReference>
<dbReference type="GO" id="GO:0005886">
    <property type="term" value="C:plasma membrane"/>
    <property type="evidence" value="ECO:0007669"/>
    <property type="project" value="UniProtKB-SubCell"/>
</dbReference>
<dbReference type="Gene3D" id="2.20.200.10">
    <property type="entry name" value="Outer membrane efflux proteins (OEP)"/>
    <property type="match status" value="1"/>
</dbReference>
<sequence>MPAKTLLPALLLPLLLLLACSSGPDFREPVTSDTPGYARQSLPVTTASTTGQAGHAQTFATAEHAPPQWWKQFHNDALDQLVATALAASPTIASARATLAQAQQNYAATAGATSLPQVDASLNATRQRVNVGAFGITQIPSPGPFTLANATVSVSYDFDFFGAHRRTLEGLRAQVDHQRFELDAARLTLAGAVVAAVIDRASLRAQIDLSEQLAHAQSQQLAIAQKRLEAGGLSRLDVQGQRTLLAQTRAAIPALRTQLAQTEHRLATLLGRAPASAADLPDIPLDSLTLATTVPVTLPSTLARERPDIRAAQELLHQASANVGVATANLYPQFTLSGALGSQRTRIADIIKGLNIWNVGLGITQPLFHGGELRARQRAAQAAQEAALANYQQTVLEALQQVADALAAIVNSAAELAQTADAANAAQTSLSIASNNFAAGGISQFSMLDSQRRTLETALARTQSQARRLSGTAMLLQSLGGSEVP</sequence>
<dbReference type="SUPFAM" id="SSF56954">
    <property type="entry name" value="Outer membrane efflux proteins (OEP)"/>
    <property type="match status" value="1"/>
</dbReference>
<feature type="signal peptide" evidence="2">
    <location>
        <begin position="1"/>
        <end position="27"/>
    </location>
</feature>
<dbReference type="EMBL" id="CP060783">
    <property type="protein sequence ID" value="QNP47342.1"/>
    <property type="molecule type" value="Genomic_DNA"/>
</dbReference>
<keyword evidence="2" id="KW-0812">Transmembrane</keyword>
<dbReference type="PANTHER" id="PTHR30203">
    <property type="entry name" value="OUTER MEMBRANE CATION EFFLUX PROTEIN"/>
    <property type="match status" value="1"/>
</dbReference>
<gene>
    <name evidence="3" type="ORF">H9K75_13415</name>
</gene>
<dbReference type="RefSeq" id="WP_187723055.1">
    <property type="nucleotide sequence ID" value="NZ_CP060783.1"/>
</dbReference>
<keyword evidence="4" id="KW-1185">Reference proteome</keyword>
<evidence type="ECO:0000313" key="4">
    <source>
        <dbReference type="Proteomes" id="UP000516028"/>
    </source>
</evidence>
<dbReference type="PROSITE" id="PS51257">
    <property type="entry name" value="PROKAR_LIPOPROTEIN"/>
    <property type="match status" value="1"/>
</dbReference>
<reference evidence="3 4" key="1">
    <citation type="submission" date="2020-08" db="EMBL/GenBank/DDBJ databases">
        <title>Genome sequence of Diaphorobacter aerolatus KACC 16536T.</title>
        <authorList>
            <person name="Hyun D.-W."/>
            <person name="Bae J.-W."/>
        </authorList>
    </citation>
    <scope>NUCLEOTIDE SEQUENCE [LARGE SCALE GENOMIC DNA]</scope>
    <source>
        <strain evidence="3 4">KACC 16536</strain>
    </source>
</reference>
<keyword evidence="2" id="KW-0449">Lipoprotein</keyword>
<comment type="subcellular location">
    <subcellularLocation>
        <location evidence="2">Cell membrane</location>
        <topology evidence="2">Lipid-anchor</topology>
    </subcellularLocation>
</comment>
<name>A0A7H0GGC6_9BURK</name>
<accession>A0A7H0GGC6</accession>
<dbReference type="PANTHER" id="PTHR30203:SF33">
    <property type="entry name" value="BLR4455 PROTEIN"/>
    <property type="match status" value="1"/>
</dbReference>